<evidence type="ECO:0000256" key="7">
    <source>
        <dbReference type="SAM" id="MobiDB-lite"/>
    </source>
</evidence>
<dbReference type="Pfam" id="PF18364">
    <property type="entry name" value="Molybdopterin_N"/>
    <property type="match status" value="1"/>
</dbReference>
<evidence type="ECO:0000256" key="6">
    <source>
        <dbReference type="ARBA" id="ARBA00023002"/>
    </source>
</evidence>
<dbReference type="GO" id="GO:0043546">
    <property type="term" value="F:molybdopterin cofactor binding"/>
    <property type="evidence" value="ECO:0007669"/>
    <property type="project" value="InterPro"/>
</dbReference>
<evidence type="ECO:0000256" key="3">
    <source>
        <dbReference type="ARBA" id="ARBA00022505"/>
    </source>
</evidence>
<feature type="domain" description="Molybdopterin oxidoreductase" evidence="8">
    <location>
        <begin position="57"/>
        <end position="507"/>
    </location>
</feature>
<dbReference type="PROSITE" id="PS00490">
    <property type="entry name" value="MOLYBDOPTERIN_PROK_2"/>
    <property type="match status" value="1"/>
</dbReference>
<evidence type="ECO:0000259" key="10">
    <source>
        <dbReference type="Pfam" id="PF18364"/>
    </source>
</evidence>
<evidence type="ECO:0000313" key="11">
    <source>
        <dbReference type="EMBL" id="TCK22878.1"/>
    </source>
</evidence>
<dbReference type="PANTHER" id="PTHR43742:SF10">
    <property type="entry name" value="TRIMETHYLAMINE-N-OXIDE REDUCTASE 2"/>
    <property type="match status" value="1"/>
</dbReference>
<dbReference type="Gene3D" id="3.40.228.10">
    <property type="entry name" value="Dimethylsulfoxide Reductase, domain 2"/>
    <property type="match status" value="1"/>
</dbReference>
<dbReference type="InterPro" id="IPR006655">
    <property type="entry name" value="Mopterin_OxRdtase_prok_CS"/>
</dbReference>
<dbReference type="InterPro" id="IPR006656">
    <property type="entry name" value="Mopterin_OxRdtase"/>
</dbReference>
<evidence type="ECO:0000256" key="1">
    <source>
        <dbReference type="ARBA" id="ARBA00001942"/>
    </source>
</evidence>
<comment type="caution">
    <text evidence="11">The sequence shown here is derived from an EMBL/GenBank/DDBJ whole genome shotgun (WGS) entry which is preliminary data.</text>
</comment>
<dbReference type="Pfam" id="PF00384">
    <property type="entry name" value="Molybdopterin"/>
    <property type="match status" value="1"/>
</dbReference>
<keyword evidence="4" id="KW-0479">Metal-binding</keyword>
<accession>A0A4R1HLL5</accession>
<dbReference type="PROSITE" id="PS00932">
    <property type="entry name" value="MOLYBDOPTERIN_PROK_3"/>
    <property type="match status" value="1"/>
</dbReference>
<evidence type="ECO:0000256" key="4">
    <source>
        <dbReference type="ARBA" id="ARBA00022723"/>
    </source>
</evidence>
<dbReference type="GO" id="GO:0030288">
    <property type="term" value="C:outer membrane-bounded periplasmic space"/>
    <property type="evidence" value="ECO:0007669"/>
    <property type="project" value="TreeGrafter"/>
</dbReference>
<dbReference type="InterPro" id="IPR050612">
    <property type="entry name" value="Prok_Mopterin_Oxidored"/>
</dbReference>
<dbReference type="SUPFAM" id="SSF50692">
    <property type="entry name" value="ADC-like"/>
    <property type="match status" value="1"/>
</dbReference>
<dbReference type="Proteomes" id="UP000295560">
    <property type="component" value="Unassembled WGS sequence"/>
</dbReference>
<feature type="domain" description="Molybdopterin oxidoreductase N-terminal" evidence="10">
    <location>
        <begin position="14"/>
        <end position="52"/>
    </location>
</feature>
<dbReference type="SUPFAM" id="SSF53706">
    <property type="entry name" value="Formate dehydrogenase/DMSO reductase, domains 1-3"/>
    <property type="match status" value="1"/>
</dbReference>
<feature type="domain" description="Molybdopterin dinucleotide-binding" evidence="9">
    <location>
        <begin position="619"/>
        <end position="732"/>
    </location>
</feature>
<dbReference type="CDD" id="cd02793">
    <property type="entry name" value="MopB_CT_DMSOR-BSOR-TMAOR"/>
    <property type="match status" value="1"/>
</dbReference>
<keyword evidence="12" id="KW-1185">Reference proteome</keyword>
<comment type="similarity">
    <text evidence="2">Belongs to the prokaryotic molybdopterin-containing oxidoreductase family.</text>
</comment>
<dbReference type="Pfam" id="PF01568">
    <property type="entry name" value="Molydop_binding"/>
    <property type="match status" value="1"/>
</dbReference>
<evidence type="ECO:0000259" key="9">
    <source>
        <dbReference type="Pfam" id="PF01568"/>
    </source>
</evidence>
<dbReference type="Gene3D" id="3.40.50.740">
    <property type="match status" value="1"/>
</dbReference>
<dbReference type="OrthoDB" id="7376058at2"/>
<dbReference type="InterPro" id="IPR006657">
    <property type="entry name" value="MoPterin_dinucl-bd_dom"/>
</dbReference>
<keyword evidence="6" id="KW-0560">Oxidoreductase</keyword>
<gene>
    <name evidence="11" type="ORF">EV378_6889</name>
</gene>
<dbReference type="EMBL" id="SMFZ01000002">
    <property type="protein sequence ID" value="TCK22878.1"/>
    <property type="molecule type" value="Genomic_DNA"/>
</dbReference>
<dbReference type="Gene3D" id="3.90.55.10">
    <property type="entry name" value="Dimethylsulfoxide Reductase, domain 3"/>
    <property type="match status" value="1"/>
</dbReference>
<comment type="cofactor">
    <cofactor evidence="1">
        <name>Mo-bis(molybdopterin guanine dinucleotide)</name>
        <dbReference type="ChEBI" id="CHEBI:60539"/>
    </cofactor>
</comment>
<dbReference type="InterPro" id="IPR041460">
    <property type="entry name" value="Molybdopterin_N"/>
</dbReference>
<feature type="region of interest" description="Disordered" evidence="7">
    <location>
        <begin position="743"/>
        <end position="766"/>
    </location>
</feature>
<reference evidence="11 12" key="1">
    <citation type="submission" date="2019-03" db="EMBL/GenBank/DDBJ databases">
        <title>Sequencing the genomes of 1000 actinobacteria strains.</title>
        <authorList>
            <person name="Klenk H.-P."/>
        </authorList>
    </citation>
    <scope>NUCLEOTIDE SEQUENCE [LARGE SCALE GENOMIC DNA]</scope>
    <source>
        <strain evidence="11 12">DSM 44969</strain>
    </source>
</reference>
<dbReference type="InterPro" id="IPR009010">
    <property type="entry name" value="Asp_de-COase-like_dom_sf"/>
</dbReference>
<sequence length="766" mass="83133">MCRVSVECVTDVTHSAHWGVFNARREDGRWRVRPHAGDPDPSPVLDNIPDALDHPARVAAPAVRRSWWENGPGPDDRRGTDEYVEVGWDEVLDRLAGELSRVRTDHGDAAIYGGSYGWASAGRFHHAQGQLHRFLAVTGGYTQSVNTYSGGAAEVILPRILGGFDAVTRYSVSWDQVAAHTDTVLAFGGMALKNSTVASGGVSRHVERGAMRSARARGTRFVLVSPLRPDLPDDVDAQWLPIEPGTDVALMLALMHEVVAAGRHDREFLATHCAGWETLEPYLASRTPEWAAVITGIDAATIRELAARLGTGRTLVTCAQSLQRAEHGEQPVWGGMALAAVLGQIGLPGGGFCYGLGSLGHYGRPRNAVPVPTLKRTPNPVREYIPVARVADMLLHPGEPYDYNGERRTYPHVRLAYWIGGNPFHHHQDLNRLRRAVGRLDTFVVHEPFWTATARHADVVLPSTTTLEREDIGASGSDPLLVAMKPLSAPVGGSRDDYAIFTELAERLGHAREFTEGRTAREWLGHLYLRTQKALVDRGDPAPDFDDFWAAGELELPPGPDDGGVLARFRADPEGHRLPTPSGLIEIASSTIAGFGYDDCPGHPAWLEPVERPDARHPLWLVANQPSTRLHSQLDFGAHSRGAKRGGREVLRMHPDDAAARGITDGDVVRMANDRGAALATARVTDEIRAGVVQLPTGAWWDPEPDGTCRHGNPNVVTRDAGSSKLAQGCTGQLCAVQLERFDGDPPPVRAHVPPPVTGPRRDGTA</sequence>
<dbReference type="GO" id="GO:0009055">
    <property type="term" value="F:electron transfer activity"/>
    <property type="evidence" value="ECO:0007669"/>
    <property type="project" value="TreeGrafter"/>
</dbReference>
<dbReference type="GO" id="GO:0009061">
    <property type="term" value="P:anaerobic respiration"/>
    <property type="evidence" value="ECO:0007669"/>
    <property type="project" value="TreeGrafter"/>
</dbReference>
<evidence type="ECO:0000259" key="8">
    <source>
        <dbReference type="Pfam" id="PF00384"/>
    </source>
</evidence>
<evidence type="ECO:0000313" key="12">
    <source>
        <dbReference type="Proteomes" id="UP000295560"/>
    </source>
</evidence>
<dbReference type="GO" id="GO:0016491">
    <property type="term" value="F:oxidoreductase activity"/>
    <property type="evidence" value="ECO:0007669"/>
    <property type="project" value="UniProtKB-KW"/>
</dbReference>
<protein>
    <submittedName>
        <fullName evidence="11">Biotin/methionine sulfoxide reductase</fullName>
    </submittedName>
</protein>
<dbReference type="Gene3D" id="2.40.40.20">
    <property type="match status" value="1"/>
</dbReference>
<dbReference type="GO" id="GO:0030151">
    <property type="term" value="F:molybdenum ion binding"/>
    <property type="evidence" value="ECO:0007669"/>
    <property type="project" value="TreeGrafter"/>
</dbReference>
<name>A0A4R1HLL5_PSEEN</name>
<proteinExistence type="inferred from homology"/>
<evidence type="ECO:0000256" key="2">
    <source>
        <dbReference type="ARBA" id="ARBA00010312"/>
    </source>
</evidence>
<evidence type="ECO:0000256" key="5">
    <source>
        <dbReference type="ARBA" id="ARBA00022764"/>
    </source>
</evidence>
<feature type="compositionally biased region" description="Pro residues" evidence="7">
    <location>
        <begin position="745"/>
        <end position="758"/>
    </location>
</feature>
<dbReference type="AlphaFoldDB" id="A0A4R1HLL5"/>
<organism evidence="11 12">
    <name type="scientific">Pseudonocardia endophytica</name>
    <dbReference type="NCBI Taxonomy" id="401976"/>
    <lineage>
        <taxon>Bacteria</taxon>
        <taxon>Bacillati</taxon>
        <taxon>Actinomycetota</taxon>
        <taxon>Actinomycetes</taxon>
        <taxon>Pseudonocardiales</taxon>
        <taxon>Pseudonocardiaceae</taxon>
        <taxon>Pseudonocardia</taxon>
    </lineage>
</organism>
<keyword evidence="3" id="KW-0500">Molybdenum</keyword>
<dbReference type="PANTHER" id="PTHR43742">
    <property type="entry name" value="TRIMETHYLAMINE-N-OXIDE REDUCTASE"/>
    <property type="match status" value="1"/>
</dbReference>
<keyword evidence="5" id="KW-0574">Periplasm</keyword>
<dbReference type="InterPro" id="IPR041954">
    <property type="entry name" value="CT_DMSOR/BSOR/TMAOR"/>
</dbReference>